<organism evidence="1 2">
    <name type="scientific">Duganella fentianensis</name>
    <dbReference type="NCBI Taxonomy" id="2692177"/>
    <lineage>
        <taxon>Bacteria</taxon>
        <taxon>Pseudomonadati</taxon>
        <taxon>Pseudomonadota</taxon>
        <taxon>Betaproteobacteria</taxon>
        <taxon>Burkholderiales</taxon>
        <taxon>Oxalobacteraceae</taxon>
        <taxon>Telluria group</taxon>
        <taxon>Duganella</taxon>
    </lineage>
</organism>
<sequence>MKDLLKELGSFIRTRGFKGSGQNFRKIEDDYVFVINIQGSRHGDVFFVNLGAQPAFVPAEGDVALHTIKEHECIMRMRVGNEWSWSLSGESVSDLTSAIDAAQSEFFGQVRMLRTAISEDTVEQLLQKFSTGTTHARAALHLSRAALALGRRDSAAALVEYGLSIAGDRAAGLIHDLRAVKIALA</sequence>
<reference evidence="1" key="1">
    <citation type="submission" date="2019-12" db="EMBL/GenBank/DDBJ databases">
        <title>Novel species isolated from a subtropical stream in China.</title>
        <authorList>
            <person name="Lu H."/>
        </authorList>
    </citation>
    <scope>NUCLEOTIDE SEQUENCE [LARGE SCALE GENOMIC DNA]</scope>
    <source>
        <strain evidence="1">FT93W</strain>
    </source>
</reference>
<dbReference type="Proteomes" id="UP000444316">
    <property type="component" value="Unassembled WGS sequence"/>
</dbReference>
<dbReference type="AlphaFoldDB" id="A0A845HUN8"/>
<keyword evidence="2" id="KW-1185">Reference proteome</keyword>
<gene>
    <name evidence="1" type="ORF">GTP23_06445</name>
</gene>
<evidence type="ECO:0000313" key="2">
    <source>
        <dbReference type="Proteomes" id="UP000444316"/>
    </source>
</evidence>
<accession>A0A845HUN8</accession>
<dbReference type="Pfam" id="PF14137">
    <property type="entry name" value="DUF4304"/>
    <property type="match status" value="1"/>
</dbReference>
<dbReference type="RefSeq" id="WP_161034323.1">
    <property type="nucleotide sequence ID" value="NZ_WWCL01000001.1"/>
</dbReference>
<protein>
    <submittedName>
        <fullName evidence="1">DUF4304 domain-containing protein</fullName>
    </submittedName>
</protein>
<name>A0A845HUN8_9BURK</name>
<dbReference type="EMBL" id="WWCL01000001">
    <property type="protein sequence ID" value="MYN44713.1"/>
    <property type="molecule type" value="Genomic_DNA"/>
</dbReference>
<dbReference type="InterPro" id="IPR025412">
    <property type="entry name" value="DUF4304"/>
</dbReference>
<evidence type="ECO:0000313" key="1">
    <source>
        <dbReference type="EMBL" id="MYN44713.1"/>
    </source>
</evidence>
<comment type="caution">
    <text evidence="1">The sequence shown here is derived from an EMBL/GenBank/DDBJ whole genome shotgun (WGS) entry which is preliminary data.</text>
</comment>
<proteinExistence type="predicted"/>